<evidence type="ECO:0000256" key="11">
    <source>
        <dbReference type="ARBA" id="ARBA00033986"/>
    </source>
</evidence>
<dbReference type="SUPFAM" id="SSF54373">
    <property type="entry name" value="FAD-linked reductases, C-terminal domain"/>
    <property type="match status" value="1"/>
</dbReference>
<feature type="region of interest" description="Disordered" evidence="18">
    <location>
        <begin position="642"/>
        <end position="673"/>
    </location>
</feature>
<dbReference type="Gene3D" id="3.50.50.60">
    <property type="entry name" value="FAD/NAD(P)-binding domain"/>
    <property type="match status" value="1"/>
</dbReference>
<dbReference type="Pfam" id="PF05199">
    <property type="entry name" value="GMC_oxred_C"/>
    <property type="match status" value="1"/>
</dbReference>
<dbReference type="AlphaFoldDB" id="A0A8H7XUY7"/>
<dbReference type="PROSITE" id="PS00624">
    <property type="entry name" value="GMC_OXRED_2"/>
    <property type="match status" value="1"/>
</dbReference>
<evidence type="ECO:0000256" key="13">
    <source>
        <dbReference type="ARBA" id="ARBA00034029"/>
    </source>
</evidence>
<comment type="catalytic activity">
    <reaction evidence="11">
        <text>pyranose + acceptor = pyranos-2-ulose + reduced acceptor.</text>
        <dbReference type="EC" id="1.1.99.29"/>
    </reaction>
</comment>
<evidence type="ECO:0000256" key="10">
    <source>
        <dbReference type="ARBA" id="ARBA00024699"/>
    </source>
</evidence>
<evidence type="ECO:0000313" key="21">
    <source>
        <dbReference type="EMBL" id="KAG5166110.1"/>
    </source>
</evidence>
<evidence type="ECO:0000259" key="20">
    <source>
        <dbReference type="PROSITE" id="PS00624"/>
    </source>
</evidence>
<evidence type="ECO:0000256" key="8">
    <source>
        <dbReference type="ARBA" id="ARBA00022827"/>
    </source>
</evidence>
<evidence type="ECO:0000256" key="2">
    <source>
        <dbReference type="ARBA" id="ARBA00004613"/>
    </source>
</evidence>
<evidence type="ECO:0000256" key="12">
    <source>
        <dbReference type="ARBA" id="ARBA00034010"/>
    </source>
</evidence>
<evidence type="ECO:0000256" key="16">
    <source>
        <dbReference type="PIRSR" id="PIRSR000137-1"/>
    </source>
</evidence>
<comment type="catalytic activity">
    <reaction evidence="14">
        <text>a pyranoside + acceptor = a pyranosid-3-ulose + reduced acceptor.</text>
        <dbReference type="EC" id="1.1.99.29"/>
    </reaction>
</comment>
<keyword evidence="7" id="KW-0285">Flavoprotein</keyword>
<keyword evidence="9" id="KW-0560">Oxidoreductase</keyword>
<comment type="caution">
    <text evidence="21">The sequence shown here is derived from an EMBL/GenBank/DDBJ whole genome shotgun (WGS) entry which is preliminary data.</text>
</comment>
<comment type="subcellular location">
    <subcellularLocation>
        <location evidence="2">Secreted</location>
    </subcellularLocation>
</comment>
<evidence type="ECO:0000256" key="7">
    <source>
        <dbReference type="ARBA" id="ARBA00022630"/>
    </source>
</evidence>
<dbReference type="InterPro" id="IPR027424">
    <property type="entry name" value="Glucose_Oxidase_domain_2"/>
</dbReference>
<name>A0A8H7XUY7_PSICU</name>
<dbReference type="Gene3D" id="4.10.450.10">
    <property type="entry name" value="Glucose Oxidase, domain 2"/>
    <property type="match status" value="1"/>
</dbReference>
<dbReference type="Gene3D" id="3.30.560.10">
    <property type="entry name" value="Glucose Oxidase, domain 3"/>
    <property type="match status" value="1"/>
</dbReference>
<feature type="binding site" evidence="17">
    <location>
        <position position="134"/>
    </location>
    <ligand>
        <name>FAD</name>
        <dbReference type="ChEBI" id="CHEBI:57692"/>
    </ligand>
</feature>
<comment type="similarity">
    <text evidence="3">Belongs to the GMC oxidoreductase family.</text>
</comment>
<protein>
    <recommendedName>
        <fullName evidence="5">pyranose dehydrogenase (acceptor)</fullName>
        <ecNumber evidence="5">1.1.99.29</ecNumber>
    </recommendedName>
</protein>
<dbReference type="InterPro" id="IPR012132">
    <property type="entry name" value="GMC_OxRdtase"/>
</dbReference>
<dbReference type="SUPFAM" id="SSF51905">
    <property type="entry name" value="FAD/NAD(P)-binding domain"/>
    <property type="match status" value="1"/>
</dbReference>
<proteinExistence type="inferred from homology"/>
<gene>
    <name evidence="21" type="ORF">JR316_008183</name>
</gene>
<evidence type="ECO:0000256" key="14">
    <source>
        <dbReference type="ARBA" id="ARBA00034050"/>
    </source>
</evidence>
<keyword evidence="6" id="KW-0964">Secreted</keyword>
<comment type="cofactor">
    <cofactor evidence="1 17">
        <name>FAD</name>
        <dbReference type="ChEBI" id="CHEBI:57692"/>
    </cofactor>
</comment>
<dbReference type="PANTHER" id="PTHR11552:SF218">
    <property type="entry name" value="GLUCOSE-METHANOL-CHOLINE OXIDOREDUCTASE N-TERMINAL DOMAIN-CONTAINING PROTEIN"/>
    <property type="match status" value="1"/>
</dbReference>
<reference evidence="21" key="1">
    <citation type="submission" date="2021-02" db="EMBL/GenBank/DDBJ databases">
        <title>Psilocybe cubensis genome.</title>
        <authorList>
            <person name="Mckernan K.J."/>
            <person name="Crawford S."/>
            <person name="Trippe A."/>
            <person name="Kane L.T."/>
            <person name="Mclaughlin S."/>
        </authorList>
    </citation>
    <scope>NUCLEOTIDE SEQUENCE [LARGE SCALE GENOMIC DNA]</scope>
    <source>
        <strain evidence="21">MGC-MH-2018</strain>
    </source>
</reference>
<comment type="catalytic activity">
    <reaction evidence="15">
        <text>a pyranoside + acceptor = a pyranosid-3,4-diulose + reduced acceptor.</text>
        <dbReference type="EC" id="1.1.99.29"/>
    </reaction>
</comment>
<evidence type="ECO:0000256" key="9">
    <source>
        <dbReference type="ARBA" id="ARBA00023002"/>
    </source>
</evidence>
<feature type="active site" description="Proton acceptor" evidence="16">
    <location>
        <position position="620"/>
    </location>
</feature>
<feature type="chain" id="PRO_5034218845" description="pyranose dehydrogenase (acceptor)" evidence="19">
    <location>
        <begin position="23"/>
        <end position="698"/>
    </location>
</feature>
<keyword evidence="19" id="KW-0732">Signal</keyword>
<evidence type="ECO:0000256" key="4">
    <source>
        <dbReference type="ARBA" id="ARBA00011245"/>
    </source>
</evidence>
<keyword evidence="8 17" id="KW-0274">FAD</keyword>
<dbReference type="InterPro" id="IPR000172">
    <property type="entry name" value="GMC_OxRdtase_N"/>
</dbReference>
<feature type="compositionally biased region" description="Low complexity" evidence="18">
    <location>
        <begin position="643"/>
        <end position="672"/>
    </location>
</feature>
<comment type="subunit">
    <text evidence="4">Monomer.</text>
</comment>
<dbReference type="InterPro" id="IPR007867">
    <property type="entry name" value="GMC_OxRtase_C"/>
</dbReference>
<evidence type="ECO:0000256" key="19">
    <source>
        <dbReference type="SAM" id="SignalP"/>
    </source>
</evidence>
<feature type="active site" description="Proton donor" evidence="16">
    <location>
        <position position="577"/>
    </location>
</feature>
<evidence type="ECO:0000256" key="18">
    <source>
        <dbReference type="SAM" id="MobiDB-lite"/>
    </source>
</evidence>
<evidence type="ECO:0000256" key="5">
    <source>
        <dbReference type="ARBA" id="ARBA00013177"/>
    </source>
</evidence>
<evidence type="ECO:0000256" key="15">
    <source>
        <dbReference type="ARBA" id="ARBA00034059"/>
    </source>
</evidence>
<evidence type="ECO:0000256" key="3">
    <source>
        <dbReference type="ARBA" id="ARBA00010790"/>
    </source>
</evidence>
<comment type="catalytic activity">
    <reaction evidence="12">
        <text>pyranose + acceptor = pyranos-2,3-diulose + reduced acceptor.</text>
        <dbReference type="EC" id="1.1.99.29"/>
    </reaction>
</comment>
<dbReference type="GO" id="GO:0033718">
    <property type="term" value="F:pyranose dehydrogenase (acceptor) activity"/>
    <property type="evidence" value="ECO:0007669"/>
    <property type="project" value="UniProtKB-EC"/>
</dbReference>
<evidence type="ECO:0000256" key="6">
    <source>
        <dbReference type="ARBA" id="ARBA00022525"/>
    </source>
</evidence>
<comment type="catalytic activity">
    <reaction evidence="13">
        <text>pyranose + acceptor = pyranos-3-ulose + reduced acceptor.</text>
        <dbReference type="EC" id="1.1.99.29"/>
    </reaction>
</comment>
<evidence type="ECO:0000256" key="1">
    <source>
        <dbReference type="ARBA" id="ARBA00001974"/>
    </source>
</evidence>
<feature type="domain" description="Glucose-methanol-choline oxidoreductase N-terminal" evidence="20">
    <location>
        <begin position="333"/>
        <end position="347"/>
    </location>
</feature>
<feature type="signal peptide" evidence="19">
    <location>
        <begin position="1"/>
        <end position="22"/>
    </location>
</feature>
<dbReference type="Pfam" id="PF00732">
    <property type="entry name" value="GMC_oxred_N"/>
    <property type="match status" value="1"/>
</dbReference>
<dbReference type="GO" id="GO:0050660">
    <property type="term" value="F:flavin adenine dinucleotide binding"/>
    <property type="evidence" value="ECO:0007669"/>
    <property type="project" value="InterPro"/>
</dbReference>
<organism evidence="21">
    <name type="scientific">Psilocybe cubensis</name>
    <name type="common">Psychedelic mushroom</name>
    <name type="synonym">Stropharia cubensis</name>
    <dbReference type="NCBI Taxonomy" id="181762"/>
    <lineage>
        <taxon>Eukaryota</taxon>
        <taxon>Fungi</taxon>
        <taxon>Dikarya</taxon>
        <taxon>Basidiomycota</taxon>
        <taxon>Agaricomycotina</taxon>
        <taxon>Agaricomycetes</taxon>
        <taxon>Agaricomycetidae</taxon>
        <taxon>Agaricales</taxon>
        <taxon>Agaricineae</taxon>
        <taxon>Strophariaceae</taxon>
        <taxon>Psilocybe</taxon>
    </lineage>
</organism>
<feature type="binding site" evidence="17">
    <location>
        <position position="290"/>
    </location>
    <ligand>
        <name>FAD</name>
        <dbReference type="ChEBI" id="CHEBI:57692"/>
    </ligand>
</feature>
<dbReference type="InterPro" id="IPR036188">
    <property type="entry name" value="FAD/NAD-bd_sf"/>
</dbReference>
<evidence type="ECO:0000256" key="17">
    <source>
        <dbReference type="PIRSR" id="PIRSR000137-2"/>
    </source>
</evidence>
<sequence length="698" mass="73267">MLSLGTLVLCLSSISLSSLVHASPAHEPHSHFNRNFHKRNYVTPDQRSSSYDYVIIGGGLAGLVLASRLSEDSSKTVLVLEAGPNGDAVPTKLNVPSSTYYDSLLGSAPYDWVYKTVPQPNAGNRNLALPRGKVLGGSSAVNGMYLVRPAKSEVDAWSTLIAPNDKTAAETWNWDNFFPALKEFEIFTPPLPDVQSVAGMKYDPASHGTSGKVHATYPAYMVPISSTWLPSLAGAGIPTSPDTYSGNNLGGMFALTAENPSNWTRSYSKSAYIDPLPPRSNLHIITDATVEKIVFADNVVEGDRVASAVQFSTGAGTPVLSVNVNKEAILCGGTYGSPHVLLLSGVGPKDVLDGAKVPVQNELPGVGQHLSDHLSTGVAFTATVDTQGSIKTSGTSFSQSVEFNSFVNSGIAYVNGSRLFNGDANFAAFLDGINGALDSSASTLVPSQYSPVVEGYKTVYKTVASNTYPTTGLIEILFSINSPGVVNIQVGLQQPLSRGRVYITSPSVYDPPLIDPQYFSHPADITVMRQAIRLVREIAQQAPLSDSLAGEVRPGADVNSDEDIENFLRGAVGTEYHPAGGCAMLPKDQGGVVDAKLKVYGLSNVRVVDASVFPVTFSAHLMTPTYALAEVAADIIINGNKPTNTGSANNGSTSGTSKPGSTTSGTPDSGASKTGAAVGLVSSSWLGLFVPLLAAFLL</sequence>
<dbReference type="PANTHER" id="PTHR11552">
    <property type="entry name" value="GLUCOSE-METHANOL-CHOLINE GMC OXIDOREDUCTASE"/>
    <property type="match status" value="1"/>
</dbReference>
<dbReference type="PIRSF" id="PIRSF000137">
    <property type="entry name" value="Alcohol_oxidase"/>
    <property type="match status" value="1"/>
</dbReference>
<dbReference type="GO" id="GO:0005576">
    <property type="term" value="C:extracellular region"/>
    <property type="evidence" value="ECO:0007669"/>
    <property type="project" value="UniProtKB-SubCell"/>
</dbReference>
<comment type="function">
    <text evidence="10">Catalyzes the single-oxidation or sequential double oxidation reaction of carbohydrates primarily at carbon-2 and/or carbon-3 with the concomitant reduction of the flavin. The enzyme exhibits a broad sugar substrate specificity, oxidizing different aldopyranoses to the corresponding C-1, C-2, C-3 or C-1,2, C-2,3 and C-3,4 (di)dehydro sugars with substrate-specific regioselectivity. Accepts only a narrow range of electron acceptors such as substituted benzoquinones and complexed metal ions and reacts extremely slowly with O(2) as acceptor. May play a role in the natural recycling of plant matter by oxidizing all major monosaccharides in lignocellulose and by reducing quinone compounds or reactive radical species generated during lignin depolymerization.</text>
</comment>
<dbReference type="EC" id="1.1.99.29" evidence="5"/>
<accession>A0A8H7XUY7</accession>
<dbReference type="EMBL" id="JAFIQS010000008">
    <property type="protein sequence ID" value="KAG5166110.1"/>
    <property type="molecule type" value="Genomic_DNA"/>
</dbReference>